<dbReference type="RefSeq" id="WP_126998898.1">
    <property type="nucleotide sequence ID" value="NZ_CP034346.1"/>
</dbReference>
<sequence length="131" mass="14554">MSYKGQPVPSTVHQLNRAKISDGKSVRVTIPEKMTIVAQQFYLIEGFFGAAMQSVKTEEGQTDEVILNIEQAEFETDQIDKTQSFAVGTSIYWDATAGQLTETDEDNRLVGRVTAPKDAKNVIWFLLGPQV</sequence>
<gene>
    <name evidence="1" type="ORF">EI981_13385</name>
</gene>
<dbReference type="KEGG" id="plut:EI981_13385"/>
<accession>A0A3S9UYH0</accession>
<dbReference type="EMBL" id="CP034346">
    <property type="protein sequence ID" value="AZS15358.1"/>
    <property type="molecule type" value="Genomic_DNA"/>
</dbReference>
<reference evidence="2" key="1">
    <citation type="submission" date="2018-12" db="EMBL/GenBank/DDBJ databases">
        <title>Complete genome sequence of Paenibacillus sp. MBLB1234.</title>
        <authorList>
            <person name="Nam Y.-D."/>
            <person name="Kang J."/>
            <person name="Chung W.-H."/>
            <person name="Park Y.S."/>
        </authorList>
    </citation>
    <scope>NUCLEOTIDE SEQUENCE [LARGE SCALE GENOMIC DNA]</scope>
    <source>
        <strain evidence="2">MBLB1234</strain>
    </source>
</reference>
<name>A0A3S9UYH0_9BACL</name>
<proteinExistence type="predicted"/>
<dbReference type="AlphaFoldDB" id="A0A3S9UYH0"/>
<dbReference type="OrthoDB" id="1683660at2"/>
<evidence type="ECO:0000313" key="1">
    <source>
        <dbReference type="EMBL" id="AZS15358.1"/>
    </source>
</evidence>
<dbReference type="Pfam" id="PF09956">
    <property type="entry name" value="Phage_cement_2"/>
    <property type="match status" value="1"/>
</dbReference>
<organism evidence="1 2">
    <name type="scientific">Paenibacillus lutimineralis</name>
    <dbReference type="NCBI Taxonomy" id="2707005"/>
    <lineage>
        <taxon>Bacteria</taxon>
        <taxon>Bacillati</taxon>
        <taxon>Bacillota</taxon>
        <taxon>Bacilli</taxon>
        <taxon>Bacillales</taxon>
        <taxon>Paenibacillaceae</taxon>
        <taxon>Paenibacillus</taxon>
    </lineage>
</organism>
<evidence type="ECO:0000313" key="2">
    <source>
        <dbReference type="Proteomes" id="UP000270678"/>
    </source>
</evidence>
<dbReference type="Proteomes" id="UP000270678">
    <property type="component" value="Chromosome"/>
</dbReference>
<keyword evidence="2" id="KW-1185">Reference proteome</keyword>
<protein>
    <submittedName>
        <fullName evidence="1">DUF2190 family protein</fullName>
    </submittedName>
</protein>
<dbReference type="InterPro" id="IPR011231">
    <property type="entry name" value="Phage_VT1-Sakai_H0018"/>
</dbReference>